<protein>
    <submittedName>
        <fullName evidence="1">Uncharacterized protein</fullName>
    </submittedName>
</protein>
<comment type="caution">
    <text evidence="1">The sequence shown here is derived from an EMBL/GenBank/DDBJ whole genome shotgun (WGS) entry which is preliminary data.</text>
</comment>
<dbReference type="AlphaFoldDB" id="A0AAW0G742"/>
<name>A0AAW0G742_9APHY</name>
<accession>A0AAW0G742</accession>
<reference evidence="1 2" key="1">
    <citation type="submission" date="2022-09" db="EMBL/GenBank/DDBJ databases">
        <authorList>
            <person name="Palmer J.M."/>
        </authorList>
    </citation>
    <scope>NUCLEOTIDE SEQUENCE [LARGE SCALE GENOMIC DNA]</scope>
    <source>
        <strain evidence="1 2">DSM 7382</strain>
    </source>
</reference>
<sequence length="163" mass="18530">MTRSSLRSPNISSSEWTAQWLADGTGMMAHNGIDAGIKLRPSKEEIKQIGPAFSKKWNDFYANAPDKPVIWLGPLALYASPILEMIFVESPSFRLFGDYSTAPKRKFFNVFCYAEHPHQEKPNSLFSTMKLLYLLLDHYQHYWATISTTSSITLLSSLVDYSI</sequence>
<dbReference type="Proteomes" id="UP001385951">
    <property type="component" value="Unassembled WGS sequence"/>
</dbReference>
<keyword evidence="2" id="KW-1185">Reference proteome</keyword>
<organism evidence="1 2">
    <name type="scientific">Cerrena zonata</name>
    <dbReference type="NCBI Taxonomy" id="2478898"/>
    <lineage>
        <taxon>Eukaryota</taxon>
        <taxon>Fungi</taxon>
        <taxon>Dikarya</taxon>
        <taxon>Basidiomycota</taxon>
        <taxon>Agaricomycotina</taxon>
        <taxon>Agaricomycetes</taxon>
        <taxon>Polyporales</taxon>
        <taxon>Cerrenaceae</taxon>
        <taxon>Cerrena</taxon>
    </lineage>
</organism>
<gene>
    <name evidence="1" type="ORF">QCA50_008094</name>
</gene>
<evidence type="ECO:0000313" key="2">
    <source>
        <dbReference type="Proteomes" id="UP001385951"/>
    </source>
</evidence>
<dbReference type="EMBL" id="JASBNA010000010">
    <property type="protein sequence ID" value="KAK7688556.1"/>
    <property type="molecule type" value="Genomic_DNA"/>
</dbReference>
<evidence type="ECO:0000313" key="1">
    <source>
        <dbReference type="EMBL" id="KAK7688556.1"/>
    </source>
</evidence>
<proteinExistence type="predicted"/>